<evidence type="ECO:0000313" key="2">
    <source>
        <dbReference type="EMBL" id="KAB2350066.1"/>
    </source>
</evidence>
<keyword evidence="3" id="KW-1185">Reference proteome</keyword>
<feature type="signal peptide" evidence="1">
    <location>
        <begin position="1"/>
        <end position="25"/>
    </location>
</feature>
<comment type="caution">
    <text evidence="2">The sequence shown here is derived from an EMBL/GenBank/DDBJ whole genome shotgun (WGS) entry which is preliminary data.</text>
</comment>
<name>A0A6H9Z813_9ACTN</name>
<organism evidence="2 3">
    <name type="scientific">Actinomadura rudentiformis</name>
    <dbReference type="NCBI Taxonomy" id="359158"/>
    <lineage>
        <taxon>Bacteria</taxon>
        <taxon>Bacillati</taxon>
        <taxon>Actinomycetota</taxon>
        <taxon>Actinomycetes</taxon>
        <taxon>Streptosporangiales</taxon>
        <taxon>Thermomonosporaceae</taxon>
        <taxon>Actinomadura</taxon>
    </lineage>
</organism>
<accession>A0A6H9Z813</accession>
<dbReference type="AlphaFoldDB" id="A0A6H9Z813"/>
<proteinExistence type="predicted"/>
<reference evidence="2 3" key="1">
    <citation type="submission" date="2019-09" db="EMBL/GenBank/DDBJ databases">
        <title>Actinomadura physcomitrii sp. nov., a novel actinomycete isolated from moss [Physcomitrium sphaericum (Ludw) Fuernr].</title>
        <authorList>
            <person name="Zhuang X."/>
            <person name="Liu C."/>
        </authorList>
    </citation>
    <scope>NUCLEOTIDE SEQUENCE [LARGE SCALE GENOMIC DNA]</scope>
    <source>
        <strain evidence="2 3">HMC1</strain>
    </source>
</reference>
<feature type="chain" id="PRO_5026105221" evidence="1">
    <location>
        <begin position="26"/>
        <end position="163"/>
    </location>
</feature>
<evidence type="ECO:0000313" key="3">
    <source>
        <dbReference type="Proteomes" id="UP000468735"/>
    </source>
</evidence>
<gene>
    <name evidence="2" type="ORF">F8566_09610</name>
</gene>
<dbReference type="RefSeq" id="WP_151559650.1">
    <property type="nucleotide sequence ID" value="NZ_WBMT01000004.1"/>
</dbReference>
<keyword evidence="1" id="KW-0732">Signal</keyword>
<dbReference type="Proteomes" id="UP000468735">
    <property type="component" value="Unassembled WGS sequence"/>
</dbReference>
<evidence type="ECO:0000256" key="1">
    <source>
        <dbReference type="SAM" id="SignalP"/>
    </source>
</evidence>
<protein>
    <submittedName>
        <fullName evidence="2">Uncharacterized protein</fullName>
    </submittedName>
</protein>
<dbReference type="EMBL" id="WBMT01000004">
    <property type="protein sequence ID" value="KAB2350066.1"/>
    <property type="molecule type" value="Genomic_DNA"/>
</dbReference>
<sequence length="163" mass="17560">MGTRRLLAASLSVAALSSGTLTALAAAAPQEARALCAGSTMYFDSLVVDGRDLVSEKPFPAVCNGDGTYEGVFAARQSGWTAYVVRHDNGQTRTFSGRLYPDSASYQYQDGNRSSYTILCANRPGDSICGFGSKYVRVRGDNSLNRAILQAIAIGYEYRNWGF</sequence>